<evidence type="ECO:0000256" key="8">
    <source>
        <dbReference type="ARBA" id="ARBA00022837"/>
    </source>
</evidence>
<feature type="transmembrane region" description="Helical" evidence="15">
    <location>
        <begin position="455"/>
        <end position="473"/>
    </location>
</feature>
<feature type="transmembrane region" description="Helical" evidence="15">
    <location>
        <begin position="559"/>
        <end position="581"/>
    </location>
</feature>
<evidence type="ECO:0000256" key="11">
    <source>
        <dbReference type="ARBA" id="ARBA00023136"/>
    </source>
</evidence>
<dbReference type="GO" id="GO:0098703">
    <property type="term" value="P:calcium ion import across plasma membrane"/>
    <property type="evidence" value="ECO:0000318"/>
    <property type="project" value="GO_Central"/>
</dbReference>
<dbReference type="STRING" id="7719.ENSCINP00000036052"/>
<evidence type="ECO:0000313" key="17">
    <source>
        <dbReference type="Ensembl" id="ENSCINP00000036052.1"/>
    </source>
</evidence>
<evidence type="ECO:0000313" key="18">
    <source>
        <dbReference type="Proteomes" id="UP000008144"/>
    </source>
</evidence>
<dbReference type="PROSITE" id="PS50297">
    <property type="entry name" value="ANK_REP_REGION"/>
    <property type="match status" value="1"/>
</dbReference>
<reference evidence="17" key="3">
    <citation type="submission" date="2025-08" db="UniProtKB">
        <authorList>
            <consortium name="Ensembl"/>
        </authorList>
    </citation>
    <scope>IDENTIFICATION</scope>
</reference>
<dbReference type="InterPro" id="IPR036770">
    <property type="entry name" value="Ankyrin_rpt-contain_sf"/>
</dbReference>
<keyword evidence="6 15" id="KW-0812">Transmembrane</keyword>
<protein>
    <recommendedName>
        <fullName evidence="16">Ion transport domain-containing protein</fullName>
    </recommendedName>
</protein>
<dbReference type="EMBL" id="EAAA01001327">
    <property type="status" value="NOT_ANNOTATED_CDS"/>
    <property type="molecule type" value="Genomic_DNA"/>
</dbReference>
<reference evidence="17" key="4">
    <citation type="submission" date="2025-09" db="UniProtKB">
        <authorList>
            <consortium name="Ensembl"/>
        </authorList>
    </citation>
    <scope>IDENTIFICATION</scope>
</reference>
<keyword evidence="12" id="KW-0407">Ion channel</keyword>
<dbReference type="HOGENOM" id="CLU_004840_1_0_1"/>
<dbReference type="Pfam" id="PF12796">
    <property type="entry name" value="Ank_2"/>
    <property type="match status" value="1"/>
</dbReference>
<evidence type="ECO:0000256" key="7">
    <source>
        <dbReference type="ARBA" id="ARBA00022737"/>
    </source>
</evidence>
<keyword evidence="10" id="KW-0406">Ion transport</keyword>
<keyword evidence="18" id="KW-1185">Reference proteome</keyword>
<comment type="catalytic activity">
    <reaction evidence="13">
        <text>Ca(2+)(in) = Ca(2+)(out)</text>
        <dbReference type="Rhea" id="RHEA:29671"/>
        <dbReference type="ChEBI" id="CHEBI:29108"/>
    </reaction>
</comment>
<evidence type="ECO:0000256" key="14">
    <source>
        <dbReference type="PROSITE-ProRule" id="PRU00023"/>
    </source>
</evidence>
<evidence type="ECO:0000256" key="10">
    <source>
        <dbReference type="ARBA" id="ARBA00023065"/>
    </source>
</evidence>
<keyword evidence="4" id="KW-0109">Calcium transport</keyword>
<organism evidence="17 18">
    <name type="scientific">Ciona intestinalis</name>
    <name type="common">Transparent sea squirt</name>
    <name type="synonym">Ascidia intestinalis</name>
    <dbReference type="NCBI Taxonomy" id="7719"/>
    <lineage>
        <taxon>Eukaryota</taxon>
        <taxon>Metazoa</taxon>
        <taxon>Chordata</taxon>
        <taxon>Tunicata</taxon>
        <taxon>Ascidiacea</taxon>
        <taxon>Phlebobranchia</taxon>
        <taxon>Cionidae</taxon>
        <taxon>Ciona</taxon>
    </lineage>
</organism>
<sequence length="737" mass="85371">AWNRFFYRNPKGSIDADRQWKLQNELVERNPIYKMVDFSGGGSLLEEYKEKAKDEPDDEKINRIKEYFETKIKPEYLLGGCEVITEKVYQDWHNRQSHRNKLYLEAKEKDTDIEITHYEADKLSIASLATVIKPFNEHMVAWKLDKRGAVGETPMHLLFLNNTENHTNIARVLLEQCPELAKDIYEGEYYYGESCLHLAIIQQNVVGVKILLNTNNVNVHERARGKFFLPVDIKRGDVKLRKHKYEGFAYYGEYPLSFAASVGNHEIYDLLIDHGSDPTLTDRFGNNVLHMTVIHNQPGMYYYVLKHSKRSPDPNAKNKENLTPLALASFLGKQHMFEKILEISAKQYWSYNTVTCSVYPLRSLDSIGENGETDWDSALMKTIRGTKDNHLDMISNNVVHRLLNEKWEKFGRNKFYRLLAAFLLHILFLTIAVYLRPNLASDLRHGSSSGDIARYVFESLVIFISLFVLYFAVKEVYLEHISGYLTNIATIPSRLIYTIGCLLILLCIPMRFTELYAVEDWLLVFAVPGIWSYLLFFLRNSSLTGPFITMIYKMLATDMARFGVIYIIILTTSSVAFFYQFTGQNVFAFLTESGTFMTLIQMSFGEFSYDDVLNGKYQAISIILFIIFMLLVHVLLLSMLIAMMTRTYEKIYKKAEKVWRKQWASMVIIMERSHRNDEKLKFQEQYMVNFSAERVTSQGEAGAARSSSNLKDRALMVVQNQVTSESQRKHAVQASWK</sequence>
<feature type="transmembrane region" description="Helical" evidence="15">
    <location>
        <begin position="494"/>
        <end position="512"/>
    </location>
</feature>
<feature type="domain" description="Ion transport" evidence="16">
    <location>
        <begin position="456"/>
        <end position="655"/>
    </location>
</feature>
<evidence type="ECO:0000256" key="2">
    <source>
        <dbReference type="ARBA" id="ARBA00022448"/>
    </source>
</evidence>
<dbReference type="Gene3D" id="1.25.40.20">
    <property type="entry name" value="Ankyrin repeat-containing domain"/>
    <property type="match status" value="1"/>
</dbReference>
<feature type="transmembrane region" description="Helical" evidence="15">
    <location>
        <begin position="619"/>
        <end position="644"/>
    </location>
</feature>
<evidence type="ECO:0000256" key="15">
    <source>
        <dbReference type="SAM" id="Phobius"/>
    </source>
</evidence>
<keyword evidence="9 15" id="KW-1133">Transmembrane helix</keyword>
<keyword evidence="3" id="KW-1003">Cell membrane</keyword>
<evidence type="ECO:0000256" key="12">
    <source>
        <dbReference type="ARBA" id="ARBA00023303"/>
    </source>
</evidence>
<dbReference type="OMA" id="FRELILM"/>
<proteinExistence type="predicted"/>
<reference evidence="18" key="1">
    <citation type="journal article" date="2002" name="Science">
        <title>The draft genome of Ciona intestinalis: insights into chordate and vertebrate origins.</title>
        <authorList>
            <person name="Dehal P."/>
            <person name="Satou Y."/>
            <person name="Campbell R.K."/>
            <person name="Chapman J."/>
            <person name="Degnan B."/>
            <person name="De Tomaso A."/>
            <person name="Davidson B."/>
            <person name="Di Gregorio A."/>
            <person name="Gelpke M."/>
            <person name="Goodstein D.M."/>
            <person name="Harafuji N."/>
            <person name="Hastings K.E."/>
            <person name="Ho I."/>
            <person name="Hotta K."/>
            <person name="Huang W."/>
            <person name="Kawashima T."/>
            <person name="Lemaire P."/>
            <person name="Martinez D."/>
            <person name="Meinertzhagen I.A."/>
            <person name="Necula S."/>
            <person name="Nonaka M."/>
            <person name="Putnam N."/>
            <person name="Rash S."/>
            <person name="Saiga H."/>
            <person name="Satake M."/>
            <person name="Terry A."/>
            <person name="Yamada L."/>
            <person name="Wang H.G."/>
            <person name="Awazu S."/>
            <person name="Azumi K."/>
            <person name="Boore J."/>
            <person name="Branno M."/>
            <person name="Chin-Bow S."/>
            <person name="DeSantis R."/>
            <person name="Doyle S."/>
            <person name="Francino P."/>
            <person name="Keys D.N."/>
            <person name="Haga S."/>
            <person name="Hayashi H."/>
            <person name="Hino K."/>
            <person name="Imai K.S."/>
            <person name="Inaba K."/>
            <person name="Kano S."/>
            <person name="Kobayashi K."/>
            <person name="Kobayashi M."/>
            <person name="Lee B.I."/>
            <person name="Makabe K.W."/>
            <person name="Manohar C."/>
            <person name="Matassi G."/>
            <person name="Medina M."/>
            <person name="Mochizuki Y."/>
            <person name="Mount S."/>
            <person name="Morishita T."/>
            <person name="Miura S."/>
            <person name="Nakayama A."/>
            <person name="Nishizaka S."/>
            <person name="Nomoto H."/>
            <person name="Ohta F."/>
            <person name="Oishi K."/>
            <person name="Rigoutsos I."/>
            <person name="Sano M."/>
            <person name="Sasaki A."/>
            <person name="Sasakura Y."/>
            <person name="Shoguchi E."/>
            <person name="Shin-i T."/>
            <person name="Spagnuolo A."/>
            <person name="Stainier D."/>
            <person name="Suzuki M.M."/>
            <person name="Tassy O."/>
            <person name="Takatori N."/>
            <person name="Tokuoka M."/>
            <person name="Yagi K."/>
            <person name="Yoshizaki F."/>
            <person name="Wada S."/>
            <person name="Zhang C."/>
            <person name="Hyatt P.D."/>
            <person name="Larimer F."/>
            <person name="Detter C."/>
            <person name="Doggett N."/>
            <person name="Glavina T."/>
            <person name="Hawkins T."/>
            <person name="Richardson P."/>
            <person name="Lucas S."/>
            <person name="Kohara Y."/>
            <person name="Levine M."/>
            <person name="Satoh N."/>
            <person name="Rokhsar D.S."/>
        </authorList>
    </citation>
    <scope>NUCLEOTIDE SEQUENCE [LARGE SCALE GENOMIC DNA]</scope>
</reference>
<reference evidence="17" key="2">
    <citation type="journal article" date="2008" name="Genome Biol.">
        <title>Improved genome assembly and evidence-based global gene model set for the chordate Ciona intestinalis: new insight into intron and operon populations.</title>
        <authorList>
            <person name="Satou Y."/>
            <person name="Mineta K."/>
            <person name="Ogasawara M."/>
            <person name="Sasakura Y."/>
            <person name="Shoguchi E."/>
            <person name="Ueno K."/>
            <person name="Yamada L."/>
            <person name="Matsumoto J."/>
            <person name="Wasserscheid J."/>
            <person name="Dewar K."/>
            <person name="Wiley G.B."/>
            <person name="Macmil S.L."/>
            <person name="Roe B.A."/>
            <person name="Zeller R.W."/>
            <person name="Hastings K.E."/>
            <person name="Lemaire P."/>
            <person name="Lindquist E."/>
            <person name="Endo T."/>
            <person name="Hotta K."/>
            <person name="Inaba K."/>
        </authorList>
    </citation>
    <scope>NUCLEOTIDE SEQUENCE [LARGE SCALE GENOMIC DNA]</scope>
    <source>
        <strain evidence="17">wild type</strain>
    </source>
</reference>
<dbReference type="SUPFAM" id="SSF48403">
    <property type="entry name" value="Ankyrin repeat"/>
    <property type="match status" value="1"/>
</dbReference>
<evidence type="ECO:0000256" key="6">
    <source>
        <dbReference type="ARBA" id="ARBA00022692"/>
    </source>
</evidence>
<evidence type="ECO:0000256" key="1">
    <source>
        <dbReference type="ARBA" id="ARBA00004651"/>
    </source>
</evidence>
<keyword evidence="7" id="KW-0677">Repeat</keyword>
<comment type="subcellular location">
    <subcellularLocation>
        <location evidence="1">Cell membrane</location>
        <topology evidence="1">Multi-pass membrane protein</topology>
    </subcellularLocation>
</comment>
<dbReference type="PROSITE" id="PS50088">
    <property type="entry name" value="ANK_REPEAT"/>
    <property type="match status" value="1"/>
</dbReference>
<dbReference type="InterPro" id="IPR024862">
    <property type="entry name" value="TRPV"/>
</dbReference>
<feature type="repeat" description="ANK" evidence="14">
    <location>
        <begin position="251"/>
        <end position="283"/>
    </location>
</feature>
<evidence type="ECO:0000259" key="16">
    <source>
        <dbReference type="Pfam" id="PF00520"/>
    </source>
</evidence>
<evidence type="ECO:0000256" key="13">
    <source>
        <dbReference type="ARBA" id="ARBA00036634"/>
    </source>
</evidence>
<dbReference type="GeneTree" id="ENSGT00940000169218"/>
<dbReference type="GO" id="GO:0005262">
    <property type="term" value="F:calcium channel activity"/>
    <property type="evidence" value="ECO:0000318"/>
    <property type="project" value="GO_Central"/>
</dbReference>
<dbReference type="InParanoid" id="H2Y2B7"/>
<dbReference type="FunFam" id="1.25.40.20:FF:000959">
    <property type="entry name" value="transient receptor potential cation channel subfamily V member 5 isoform X1"/>
    <property type="match status" value="1"/>
</dbReference>
<feature type="transmembrane region" description="Helical" evidence="15">
    <location>
        <begin position="415"/>
        <end position="435"/>
    </location>
</feature>
<dbReference type="PANTHER" id="PTHR10582">
    <property type="entry name" value="TRANSIENT RECEPTOR POTENTIAL ION CHANNEL PROTEIN"/>
    <property type="match status" value="1"/>
</dbReference>
<keyword evidence="14" id="KW-0040">ANK repeat</keyword>
<dbReference type="AlphaFoldDB" id="H2Y2B7"/>
<dbReference type="Pfam" id="PF00520">
    <property type="entry name" value="Ion_trans"/>
    <property type="match status" value="1"/>
</dbReference>
<evidence type="ECO:0000256" key="5">
    <source>
        <dbReference type="ARBA" id="ARBA00022673"/>
    </source>
</evidence>
<evidence type="ECO:0000256" key="4">
    <source>
        <dbReference type="ARBA" id="ARBA00022568"/>
    </source>
</evidence>
<keyword evidence="2" id="KW-0813">Transport</keyword>
<keyword evidence="11 15" id="KW-0472">Membrane</keyword>
<keyword evidence="5" id="KW-0107">Calcium channel</keyword>
<dbReference type="SMART" id="SM00248">
    <property type="entry name" value="ANK"/>
    <property type="match status" value="5"/>
</dbReference>
<keyword evidence="8" id="KW-0106">Calcium</keyword>
<evidence type="ECO:0000256" key="3">
    <source>
        <dbReference type="ARBA" id="ARBA00022475"/>
    </source>
</evidence>
<dbReference type="Gene3D" id="1.10.287.70">
    <property type="match status" value="1"/>
</dbReference>
<dbReference type="InterPro" id="IPR002110">
    <property type="entry name" value="Ankyrin_rpt"/>
</dbReference>
<dbReference type="Proteomes" id="UP000008144">
    <property type="component" value="Chromosome 2"/>
</dbReference>
<dbReference type="GO" id="GO:0005886">
    <property type="term" value="C:plasma membrane"/>
    <property type="evidence" value="ECO:0000318"/>
    <property type="project" value="GO_Central"/>
</dbReference>
<dbReference type="Ensembl" id="ENSCINT00000036834.1">
    <property type="protein sequence ID" value="ENSCINP00000036052.1"/>
    <property type="gene ID" value="ENSCING00000020874.1"/>
</dbReference>
<dbReference type="InterPro" id="IPR005821">
    <property type="entry name" value="Ion_trans_dom"/>
</dbReference>
<name>H2Y2B7_CIOIN</name>
<accession>H2Y2B7</accession>
<feature type="transmembrane region" description="Helical" evidence="15">
    <location>
        <begin position="518"/>
        <end position="538"/>
    </location>
</feature>
<evidence type="ECO:0000256" key="9">
    <source>
        <dbReference type="ARBA" id="ARBA00022989"/>
    </source>
</evidence>
<dbReference type="PANTHER" id="PTHR10582:SF2">
    <property type="entry name" value="INACTIVE"/>
    <property type="match status" value="1"/>
</dbReference>